<dbReference type="Pfam" id="PF13193">
    <property type="entry name" value="AMP-binding_C"/>
    <property type="match status" value="1"/>
</dbReference>
<protein>
    <submittedName>
        <fullName evidence="7">AMP-binding protein</fullName>
    </submittedName>
</protein>
<sequence length="897" mass="96550">MLLDNETPAGAIRPEGVSARDGPESETRLTLGQVIGRTARRFPNQPAIVSSTFAPLTYQGLEHQLDAFRRRLRLAGFDCNARIGVMMPNGPEAVLAIVAVACCSIAVPLDPRLSQSEIDQRLDMLSLSAIVVPQGGASEARQAAARRRLAIIEAAPGGRGQLRPEIAVQVSGSPAIDAEPDPRSPAFILQTSGTTAQPKLIPFSHDNMLAAAARLQAWFGLTPRDRCLSVSSTYYSHGLKVTVFTPLLTGGSVAIPANSTIVALDEWLDVLRPTWYSAGPALHTAVLDKAQSLENAQAAHTLRFVVSGGAPLPRNVQDGLQHALGVPVLEHYGSSEAAQIAANLLPPGPNRQGTCGRPWPDTVAIVGEDGHPLAAGERGEIWVRGPTVTSGYLDAPELNQVAFAAGWFRTGDIGSLDEDGFLSLHGRLSELINRGGEKIAPAEIEAALLRHPAIAEAAAFAISHPRLGEDVAAAIVPRRGAQATAAELRPFLQRELASFKIPRRILTLDHLPKGVTGKVQRRCLRELVDRRSGHQATMPVPVVNGPLDLEAELLTLWRRLLKSEAITVDDDFFASGGDSLLAMEMLIEVERLVGRPVPETIMFGAETIRQFAARVSAQTDTPATPLFQPHACDNRSPLHFFNGDLVSGHPSLRRIMALLGPDYPIISINPHGLRGEPIPTSIEEMAADRLPFILAKQASGPFLLGGKCNGAIVAFEVARLLMAAGHKVDLVAMVDPPTVSARPIARSILGLLKPLVSPRLLSAAFERMALLERHSKVSESAPIMVSALKIPPVLWDFYSIAMAQYCPAPLEVPVAFYTAEHDGRAWRHLTSQLEVIQVPGGHDGCLTIGAEILVDHLRQRIELLADGARSEKRIRHSVDGETQLRGVELGLTRRVRL</sequence>
<dbReference type="PANTHER" id="PTHR43201:SF5">
    <property type="entry name" value="MEDIUM-CHAIN ACYL-COA LIGASE ACSF2, MITOCHONDRIAL"/>
    <property type="match status" value="1"/>
</dbReference>
<evidence type="ECO:0000256" key="3">
    <source>
        <dbReference type="ARBA" id="ARBA00022553"/>
    </source>
</evidence>
<dbReference type="InterPro" id="IPR036736">
    <property type="entry name" value="ACP-like_sf"/>
</dbReference>
<dbReference type="PANTHER" id="PTHR43201">
    <property type="entry name" value="ACYL-COA SYNTHETASE"/>
    <property type="match status" value="1"/>
</dbReference>
<accession>A0A973W6X0</accession>
<feature type="domain" description="Carrier" evidence="6">
    <location>
        <begin position="544"/>
        <end position="619"/>
    </location>
</feature>
<name>A0A973W6X0_9BRAD</name>
<dbReference type="InterPro" id="IPR045851">
    <property type="entry name" value="AMP-bd_C_sf"/>
</dbReference>
<comment type="similarity">
    <text evidence="1">Belongs to the ATP-dependent AMP-binding enzyme family.</text>
</comment>
<evidence type="ECO:0000256" key="4">
    <source>
        <dbReference type="ARBA" id="ARBA00022598"/>
    </source>
</evidence>
<dbReference type="SUPFAM" id="SSF56801">
    <property type="entry name" value="Acetyl-CoA synthetase-like"/>
    <property type="match status" value="1"/>
</dbReference>
<organism evidence="7">
    <name type="scientific">Bradyrhizobium septentrionale</name>
    <dbReference type="NCBI Taxonomy" id="1404411"/>
    <lineage>
        <taxon>Bacteria</taxon>
        <taxon>Pseudomonadati</taxon>
        <taxon>Pseudomonadota</taxon>
        <taxon>Alphaproteobacteria</taxon>
        <taxon>Hyphomicrobiales</taxon>
        <taxon>Nitrobacteraceae</taxon>
        <taxon>Bradyrhizobium</taxon>
    </lineage>
</organism>
<comment type="caution">
    <text evidence="7">The sequence shown here is derived from an EMBL/GenBank/DDBJ whole genome shotgun (WGS) entry which is preliminary data.</text>
</comment>
<dbReference type="InterPro" id="IPR025110">
    <property type="entry name" value="AMP-bd_C"/>
</dbReference>
<dbReference type="GO" id="GO:0031177">
    <property type="term" value="F:phosphopantetheine binding"/>
    <property type="evidence" value="ECO:0007669"/>
    <property type="project" value="InterPro"/>
</dbReference>
<dbReference type="AlphaFoldDB" id="A0A973W6X0"/>
<dbReference type="InterPro" id="IPR029058">
    <property type="entry name" value="AB_hydrolase_fold"/>
</dbReference>
<dbReference type="Pfam" id="PF00501">
    <property type="entry name" value="AMP-binding"/>
    <property type="match status" value="1"/>
</dbReference>
<dbReference type="SUPFAM" id="SSF47336">
    <property type="entry name" value="ACP-like"/>
    <property type="match status" value="1"/>
</dbReference>
<proteinExistence type="inferred from homology"/>
<evidence type="ECO:0000256" key="5">
    <source>
        <dbReference type="SAM" id="MobiDB-lite"/>
    </source>
</evidence>
<keyword evidence="3" id="KW-0597">Phosphoprotein</keyword>
<keyword evidence="4" id="KW-0436">Ligase</keyword>
<dbReference type="SMART" id="SM00823">
    <property type="entry name" value="PKS_PP"/>
    <property type="match status" value="1"/>
</dbReference>
<evidence type="ECO:0000259" key="6">
    <source>
        <dbReference type="PROSITE" id="PS50075"/>
    </source>
</evidence>
<evidence type="ECO:0000256" key="1">
    <source>
        <dbReference type="ARBA" id="ARBA00006432"/>
    </source>
</evidence>
<dbReference type="Gene3D" id="3.30.300.30">
    <property type="match status" value="1"/>
</dbReference>
<dbReference type="SUPFAM" id="SSF53474">
    <property type="entry name" value="alpha/beta-Hydrolases"/>
    <property type="match status" value="1"/>
</dbReference>
<dbReference type="Pfam" id="PF00975">
    <property type="entry name" value="Thioesterase"/>
    <property type="match status" value="1"/>
</dbReference>
<dbReference type="InterPro" id="IPR020806">
    <property type="entry name" value="PKS_PP-bd"/>
</dbReference>
<dbReference type="InterPro" id="IPR009081">
    <property type="entry name" value="PP-bd_ACP"/>
</dbReference>
<dbReference type="InterPro" id="IPR001031">
    <property type="entry name" value="Thioesterase"/>
</dbReference>
<evidence type="ECO:0000313" key="7">
    <source>
        <dbReference type="EMBL" id="NVI48683.1"/>
    </source>
</evidence>
<evidence type="ECO:0000256" key="2">
    <source>
        <dbReference type="ARBA" id="ARBA00022450"/>
    </source>
</evidence>
<dbReference type="InterPro" id="IPR042099">
    <property type="entry name" value="ANL_N_sf"/>
</dbReference>
<gene>
    <name evidence="7" type="ORF">HAP48_038695</name>
</gene>
<dbReference type="Pfam" id="PF00550">
    <property type="entry name" value="PP-binding"/>
    <property type="match status" value="1"/>
</dbReference>
<dbReference type="PROSITE" id="PS50075">
    <property type="entry name" value="CARRIER"/>
    <property type="match status" value="1"/>
</dbReference>
<dbReference type="RefSeq" id="WP_166214213.1">
    <property type="nucleotide sequence ID" value="NZ_CP088285.1"/>
</dbReference>
<dbReference type="GO" id="GO:0031956">
    <property type="term" value="F:medium-chain fatty acid-CoA ligase activity"/>
    <property type="evidence" value="ECO:0007669"/>
    <property type="project" value="TreeGrafter"/>
</dbReference>
<dbReference type="GO" id="GO:0006631">
    <property type="term" value="P:fatty acid metabolic process"/>
    <property type="evidence" value="ECO:0007669"/>
    <property type="project" value="TreeGrafter"/>
</dbReference>
<reference evidence="7" key="1">
    <citation type="submission" date="2020-06" db="EMBL/GenBank/DDBJ databases">
        <title>Whole Genome Sequence of Bradyrhizobium sp. Strain 1S1.</title>
        <authorList>
            <person name="Bromfield E.S.P."/>
            <person name="Cloutier S."/>
        </authorList>
    </citation>
    <scope>NUCLEOTIDE SEQUENCE [LARGE SCALE GENOMIC DNA]</scope>
    <source>
        <strain evidence="7">1S1</strain>
    </source>
</reference>
<dbReference type="Gene3D" id="3.40.50.1820">
    <property type="entry name" value="alpha/beta hydrolase"/>
    <property type="match status" value="1"/>
</dbReference>
<dbReference type="EMBL" id="JAAOLE020000001">
    <property type="protein sequence ID" value="NVI48683.1"/>
    <property type="molecule type" value="Genomic_DNA"/>
</dbReference>
<keyword evidence="2" id="KW-0596">Phosphopantetheine</keyword>
<dbReference type="Gene3D" id="1.10.1200.10">
    <property type="entry name" value="ACP-like"/>
    <property type="match status" value="1"/>
</dbReference>
<dbReference type="Gene3D" id="3.40.50.12780">
    <property type="entry name" value="N-terminal domain of ligase-like"/>
    <property type="match status" value="1"/>
</dbReference>
<dbReference type="InterPro" id="IPR000873">
    <property type="entry name" value="AMP-dep_synth/lig_dom"/>
</dbReference>
<feature type="region of interest" description="Disordered" evidence="5">
    <location>
        <begin position="1"/>
        <end position="24"/>
    </location>
</feature>